<protein>
    <submittedName>
        <fullName evidence="4">Uncharacterized protein</fullName>
    </submittedName>
</protein>
<dbReference type="Pfam" id="PF12834">
    <property type="entry name" value="Phage_int_SAM_2"/>
    <property type="match status" value="1"/>
</dbReference>
<dbReference type="EMBL" id="BMED01000004">
    <property type="protein sequence ID" value="GGC87820.1"/>
    <property type="molecule type" value="Genomic_DNA"/>
</dbReference>
<organism evidence="4 5">
    <name type="scientific">Undibacterium terreum</name>
    <dbReference type="NCBI Taxonomy" id="1224302"/>
    <lineage>
        <taxon>Bacteria</taxon>
        <taxon>Pseudomonadati</taxon>
        <taxon>Pseudomonadota</taxon>
        <taxon>Betaproteobacteria</taxon>
        <taxon>Burkholderiales</taxon>
        <taxon>Oxalobacteraceae</taxon>
        <taxon>Undibacterium</taxon>
    </lineage>
</organism>
<gene>
    <name evidence="4" type="ORF">GCM10011396_38810</name>
</gene>
<dbReference type="InterPro" id="IPR013762">
    <property type="entry name" value="Integrase-like_cat_sf"/>
</dbReference>
<dbReference type="Pfam" id="PF12835">
    <property type="entry name" value="Integrase_1"/>
    <property type="match status" value="1"/>
</dbReference>
<feature type="domain" description="Integrase catalytic" evidence="3">
    <location>
        <begin position="134"/>
        <end position="266"/>
    </location>
</feature>
<keyword evidence="5" id="KW-1185">Reference proteome</keyword>
<dbReference type="GO" id="GO:0006310">
    <property type="term" value="P:DNA recombination"/>
    <property type="evidence" value="ECO:0007669"/>
    <property type="project" value="UniProtKB-KW"/>
</dbReference>
<dbReference type="InterPro" id="IPR011010">
    <property type="entry name" value="DNA_brk_join_enz"/>
</dbReference>
<evidence type="ECO:0000313" key="5">
    <source>
        <dbReference type="Proteomes" id="UP000637423"/>
    </source>
</evidence>
<dbReference type="InterPro" id="IPR024457">
    <property type="entry name" value="Putative_integrase_N"/>
</dbReference>
<feature type="domain" description="Putative integrase N-terminal" evidence="2">
    <location>
        <begin position="26"/>
        <end position="100"/>
    </location>
</feature>
<evidence type="ECO:0000259" key="3">
    <source>
        <dbReference type="Pfam" id="PF12835"/>
    </source>
</evidence>
<accession>A0A916UTL3</accession>
<evidence type="ECO:0000256" key="1">
    <source>
        <dbReference type="ARBA" id="ARBA00023172"/>
    </source>
</evidence>
<name>A0A916UTL3_9BURK</name>
<reference evidence="4" key="1">
    <citation type="journal article" date="2014" name="Int. J. Syst. Evol. Microbiol.">
        <title>Complete genome sequence of Corynebacterium casei LMG S-19264T (=DSM 44701T), isolated from a smear-ripened cheese.</title>
        <authorList>
            <consortium name="US DOE Joint Genome Institute (JGI-PGF)"/>
            <person name="Walter F."/>
            <person name="Albersmeier A."/>
            <person name="Kalinowski J."/>
            <person name="Ruckert C."/>
        </authorList>
    </citation>
    <scope>NUCLEOTIDE SEQUENCE</scope>
    <source>
        <strain evidence="4">CGMCC 1.10998</strain>
    </source>
</reference>
<evidence type="ECO:0000313" key="4">
    <source>
        <dbReference type="EMBL" id="GGC87820.1"/>
    </source>
</evidence>
<proteinExistence type="predicted"/>
<dbReference type="SUPFAM" id="SSF56349">
    <property type="entry name" value="DNA breaking-rejoining enzymes"/>
    <property type="match status" value="1"/>
</dbReference>
<dbReference type="CDD" id="cd00397">
    <property type="entry name" value="DNA_BRE_C"/>
    <property type="match status" value="1"/>
</dbReference>
<dbReference type="InterPro" id="IPR024456">
    <property type="entry name" value="Integrase_catalytic_putative"/>
</dbReference>
<keyword evidence="1" id="KW-0233">DNA recombination</keyword>
<comment type="caution">
    <text evidence="4">The sequence shown here is derived from an EMBL/GenBank/DDBJ whole genome shotgun (WGS) entry which is preliminary data.</text>
</comment>
<dbReference type="GO" id="GO:0015074">
    <property type="term" value="P:DNA integration"/>
    <property type="evidence" value="ECO:0007669"/>
    <property type="project" value="InterPro"/>
</dbReference>
<dbReference type="AlphaFoldDB" id="A0A916UTL3"/>
<evidence type="ECO:0000259" key="2">
    <source>
        <dbReference type="Pfam" id="PF12834"/>
    </source>
</evidence>
<reference evidence="4" key="2">
    <citation type="submission" date="2020-09" db="EMBL/GenBank/DDBJ databases">
        <authorList>
            <person name="Sun Q."/>
            <person name="Zhou Y."/>
        </authorList>
    </citation>
    <scope>NUCLEOTIDE SEQUENCE</scope>
    <source>
        <strain evidence="4">CGMCC 1.10998</strain>
    </source>
</reference>
<sequence length="421" mass="47518">MNKQLTTSLGTVFKEHTHVRMNGRVASARTVNARMESISGSFSSLEKLGYRLQDATNLTEKHIRALVQYWLVDKKLRAKTIEGHISNLRIFATWIGKPTMVKGKYEYASQEQRPLMKVNAAAKESKSLTGNNINIDEILKKADSYDHRFGLMLRMELAFGLRREEVLKCKPHHQDFEQYFAIFHGHGKGGRERHIVKMISSQQEILELVKANIGKNEAMGWPTTRSGQRATLKENLSRYQNTMTKLGITKAKLGVSGHSLRAQFAENNAPVHGIIPPSIGGTKGQMPKADMKVRLARLSEAMGHHRIEVMSAYYCTFGTNATLDRAGRCMTNIDMATAILKSQDLEPLVDNYRADCTSIRSILDVLEVEITLKEIQYLWKIYSERNGVAWVRPEKEIGICIEAAALQVIRQTKGAQTYLPE</sequence>
<dbReference type="RefSeq" id="WP_188567771.1">
    <property type="nucleotide sequence ID" value="NZ_BMED01000004.1"/>
</dbReference>
<dbReference type="Proteomes" id="UP000637423">
    <property type="component" value="Unassembled WGS sequence"/>
</dbReference>
<dbReference type="GO" id="GO:0003677">
    <property type="term" value="F:DNA binding"/>
    <property type="evidence" value="ECO:0007669"/>
    <property type="project" value="InterPro"/>
</dbReference>
<dbReference type="Gene3D" id="1.10.443.10">
    <property type="entry name" value="Intergrase catalytic core"/>
    <property type="match status" value="1"/>
</dbReference>